<evidence type="ECO:0000313" key="2">
    <source>
        <dbReference type="EMBL" id="ADK85711.1"/>
    </source>
</evidence>
<dbReference type="HOGENOM" id="CLU_032039_0_0_7"/>
<dbReference type="InterPro" id="IPR055259">
    <property type="entry name" value="YkvP/CgeB_Glyco_trans-like"/>
</dbReference>
<dbReference type="KEGG" id="dbr:Deba_2349"/>
<dbReference type="eggNOG" id="COG4641">
    <property type="taxonomic scope" value="Bacteria"/>
</dbReference>
<sequence length="527" mass="57603">MDHLARNLEALAQRQPELSRRLAGLAPHPAARITPSRDGWPTLRLDGQWWCSSVAPWDEGRRLAAEAPDGPLAVLGFGLGYHVEPLADGDVLVWEPDARLLRSALAARDMSAWLAKVRLCLEPPSADQAAGRAVLLHRPTARLHPEAAAVLQRLATAPRPARRPTRPRVLLAPPIMGGSLPVALWCAQALERLGCQVRVLPFHQAAPVYEVMRRSAQPIERIGKAQAPMLAFFSELALLAADDFQPHLFLALAQAPLLPRAVEAMGARGVATAYWFVENHRLFDYFSLIAASYEHFFHIQGEPFDHALSRLGANGHHLPLAAHPPCHRPVSLSDDDHRDFGAPIGFMGSGIYGNRRRALAKVAQSDLGLRLWGSEWPTEGPWARIVALGGRRLADDEVVKVYNACQALINLHSDVDPATPLGRSDFINPRTFEIPACGGLQLVDMAAGLDQAFDLGRELVVVESVADLIEKARHFLAHPAERAAIAAAGRQRVLAEHTYFHRMSQLLDICLGAGQEGVAKDERSARA</sequence>
<dbReference type="EMBL" id="CP002085">
    <property type="protein sequence ID" value="ADK85711.1"/>
    <property type="molecule type" value="Genomic_DNA"/>
</dbReference>
<reference evidence="2 3" key="1">
    <citation type="journal article" date="2010" name="Stand. Genomic Sci.">
        <title>Complete genome sequence of Desulfarculus baarsii type strain (2st14).</title>
        <authorList>
            <person name="Sun H."/>
            <person name="Spring S."/>
            <person name="Lapidus A."/>
            <person name="Davenport K."/>
            <person name="Del Rio T.G."/>
            <person name="Tice H."/>
            <person name="Nolan M."/>
            <person name="Copeland A."/>
            <person name="Cheng J.F."/>
            <person name="Lucas S."/>
            <person name="Tapia R."/>
            <person name="Goodwin L."/>
            <person name="Pitluck S."/>
            <person name="Ivanova N."/>
            <person name="Pagani I."/>
            <person name="Mavromatis K."/>
            <person name="Ovchinnikova G."/>
            <person name="Pati A."/>
            <person name="Chen A."/>
            <person name="Palaniappan K."/>
            <person name="Hauser L."/>
            <person name="Chang Y.J."/>
            <person name="Jeffries C.D."/>
            <person name="Detter J.C."/>
            <person name="Han C."/>
            <person name="Rohde M."/>
            <person name="Brambilla E."/>
            <person name="Goker M."/>
            <person name="Woyke T."/>
            <person name="Bristow J."/>
            <person name="Eisen J.A."/>
            <person name="Markowitz V."/>
            <person name="Hugenholtz P."/>
            <person name="Kyrpides N.C."/>
            <person name="Klenk H.P."/>
            <person name="Land M."/>
        </authorList>
    </citation>
    <scope>NUCLEOTIDE SEQUENCE [LARGE SCALE GENOMIC DNA]</scope>
    <source>
        <strain evidence="3">ATCC 33931 / DSM 2075 / LMG 7858 / VKM B-1802 / 2st14</strain>
    </source>
</reference>
<name>E1QJG8_DESB2</name>
<feature type="domain" description="Spore protein YkvP/CgeB glycosyl transferase-like" evidence="1">
    <location>
        <begin position="355"/>
        <end position="508"/>
    </location>
</feature>
<dbReference type="AlphaFoldDB" id="E1QJG8"/>
<dbReference type="RefSeq" id="WP_013259150.1">
    <property type="nucleotide sequence ID" value="NC_014365.1"/>
</dbReference>
<evidence type="ECO:0000313" key="3">
    <source>
        <dbReference type="Proteomes" id="UP000009047"/>
    </source>
</evidence>
<protein>
    <recommendedName>
        <fullName evidence="1">Spore protein YkvP/CgeB glycosyl transferase-like domain-containing protein</fullName>
    </recommendedName>
</protein>
<accession>E1QJG8</accession>
<dbReference type="Pfam" id="PF13524">
    <property type="entry name" value="Glyco_trans_1_2"/>
    <property type="match status" value="1"/>
</dbReference>
<evidence type="ECO:0000259" key="1">
    <source>
        <dbReference type="Pfam" id="PF13524"/>
    </source>
</evidence>
<keyword evidence="3" id="KW-1185">Reference proteome</keyword>
<gene>
    <name evidence="2" type="ordered locus">Deba_2349</name>
</gene>
<proteinExistence type="predicted"/>
<dbReference type="Proteomes" id="UP000009047">
    <property type="component" value="Chromosome"/>
</dbReference>
<dbReference type="STRING" id="644282.Deba_2349"/>
<organism evidence="2 3">
    <name type="scientific">Desulfarculus baarsii (strain ATCC 33931 / DSM 2075 / LMG 7858 / VKM B-1802 / 2st14)</name>
    <dbReference type="NCBI Taxonomy" id="644282"/>
    <lineage>
        <taxon>Bacteria</taxon>
        <taxon>Pseudomonadati</taxon>
        <taxon>Thermodesulfobacteriota</taxon>
        <taxon>Desulfarculia</taxon>
        <taxon>Desulfarculales</taxon>
        <taxon>Desulfarculaceae</taxon>
        <taxon>Desulfarculus</taxon>
    </lineage>
</organism>
<dbReference type="OrthoDB" id="9791241at2"/>